<keyword evidence="10" id="KW-1185">Reference proteome</keyword>
<dbReference type="InterPro" id="IPR050231">
    <property type="entry name" value="Iron_ascorbate_oxido_reductase"/>
</dbReference>
<comment type="similarity">
    <text evidence="1 7">Belongs to the iron/ascorbate-dependent oxidoreductase family.</text>
</comment>
<keyword evidence="2 7" id="KW-0479">Metal-binding</keyword>
<dbReference type="Proteomes" id="UP001187192">
    <property type="component" value="Unassembled WGS sequence"/>
</dbReference>
<comment type="caution">
    <text evidence="9">The sequence shown here is derived from an EMBL/GenBank/DDBJ whole genome shotgun (WGS) entry which is preliminary data.</text>
</comment>
<gene>
    <name evidence="9" type="ORF">TIFTF001_006711</name>
</gene>
<evidence type="ECO:0000256" key="6">
    <source>
        <dbReference type="ARBA" id="ARBA00057022"/>
    </source>
</evidence>
<dbReference type="InterPro" id="IPR026992">
    <property type="entry name" value="DIOX_N"/>
</dbReference>
<feature type="domain" description="Fe2OG dioxygenase" evidence="8">
    <location>
        <begin position="165"/>
        <end position="265"/>
    </location>
</feature>
<dbReference type="FunFam" id="2.60.120.330:FF:000022">
    <property type="entry name" value="Probable 2-oxoglutarate-dependent dioxygenase AOP1.2"/>
    <property type="match status" value="1"/>
</dbReference>
<accession>A0AA88CWA3</accession>
<evidence type="ECO:0000256" key="2">
    <source>
        <dbReference type="ARBA" id="ARBA00022723"/>
    </source>
</evidence>
<evidence type="ECO:0000256" key="3">
    <source>
        <dbReference type="ARBA" id="ARBA00022964"/>
    </source>
</evidence>
<proteinExistence type="inferred from homology"/>
<reference evidence="9" key="1">
    <citation type="submission" date="2023-07" db="EMBL/GenBank/DDBJ databases">
        <title>draft genome sequence of fig (Ficus carica).</title>
        <authorList>
            <person name="Takahashi T."/>
            <person name="Nishimura K."/>
        </authorList>
    </citation>
    <scope>NUCLEOTIDE SEQUENCE</scope>
</reference>
<dbReference type="InterPro" id="IPR005123">
    <property type="entry name" value="Oxoglu/Fe-dep_dioxygenase_dom"/>
</dbReference>
<sequence length="312" mass="35398">MVVKSPPKLPVIDLSMENLKPGTSCWLSSCNDVRRALEEYGCFVALYDKVSHPLHNSILSEQNELFDLPTDVKMKNVSDKPYFGYVGNHPFIPPLHESLGIENATTLQGVENFTNLMWPQQRNDHFRETVLSYSGLVSELEKMVKRMVFESYGVEKYYDSHLESTTFLLRMIKYRVPEINESGIGCNSHTDKSFISILHQNEVNGLEIQTTDGDWIGFDPSPTSFLVMAGDAFLAWSNGRINSAPHRVIMSGTKPRYSIALFSYHNGTIEIPDELVDEQHPLKFNSFDHYGLLNHYHRAPTTEPTAKAYCGV</sequence>
<comment type="function">
    <text evidence="6">Probable 2-oxoglutarate-dependent dioxygenase that may be involved in glucosinolates biosynthesis. May play a role in the production of aliphatic glucosinolates.</text>
</comment>
<dbReference type="Pfam" id="PF03171">
    <property type="entry name" value="2OG-FeII_Oxy"/>
    <property type="match status" value="1"/>
</dbReference>
<dbReference type="Pfam" id="PF14226">
    <property type="entry name" value="DIOX_N"/>
    <property type="match status" value="1"/>
</dbReference>
<dbReference type="InterPro" id="IPR027443">
    <property type="entry name" value="IPNS-like_sf"/>
</dbReference>
<evidence type="ECO:0000313" key="10">
    <source>
        <dbReference type="Proteomes" id="UP001187192"/>
    </source>
</evidence>
<dbReference type="Gene3D" id="2.60.120.330">
    <property type="entry name" value="B-lactam Antibiotic, Isopenicillin N Synthase, Chain"/>
    <property type="match status" value="1"/>
</dbReference>
<dbReference type="PANTHER" id="PTHR47990">
    <property type="entry name" value="2-OXOGLUTARATE (2OG) AND FE(II)-DEPENDENT OXYGENASE SUPERFAMILY PROTEIN-RELATED"/>
    <property type="match status" value="1"/>
</dbReference>
<dbReference type="PROSITE" id="PS51471">
    <property type="entry name" value="FE2OG_OXY"/>
    <property type="match status" value="1"/>
</dbReference>
<keyword evidence="4 7" id="KW-0560">Oxidoreductase</keyword>
<organism evidence="9 10">
    <name type="scientific">Ficus carica</name>
    <name type="common">Common fig</name>
    <dbReference type="NCBI Taxonomy" id="3494"/>
    <lineage>
        <taxon>Eukaryota</taxon>
        <taxon>Viridiplantae</taxon>
        <taxon>Streptophyta</taxon>
        <taxon>Embryophyta</taxon>
        <taxon>Tracheophyta</taxon>
        <taxon>Spermatophyta</taxon>
        <taxon>Magnoliopsida</taxon>
        <taxon>eudicotyledons</taxon>
        <taxon>Gunneridae</taxon>
        <taxon>Pentapetalae</taxon>
        <taxon>rosids</taxon>
        <taxon>fabids</taxon>
        <taxon>Rosales</taxon>
        <taxon>Moraceae</taxon>
        <taxon>Ficeae</taxon>
        <taxon>Ficus</taxon>
    </lineage>
</organism>
<dbReference type="SUPFAM" id="SSF51197">
    <property type="entry name" value="Clavaminate synthase-like"/>
    <property type="match status" value="1"/>
</dbReference>
<keyword evidence="3" id="KW-0223">Dioxygenase</keyword>
<dbReference type="GO" id="GO:0051213">
    <property type="term" value="F:dioxygenase activity"/>
    <property type="evidence" value="ECO:0007669"/>
    <property type="project" value="UniProtKB-KW"/>
</dbReference>
<keyword evidence="5 7" id="KW-0408">Iron</keyword>
<evidence type="ECO:0000313" key="9">
    <source>
        <dbReference type="EMBL" id="GMN37298.1"/>
    </source>
</evidence>
<evidence type="ECO:0000256" key="1">
    <source>
        <dbReference type="ARBA" id="ARBA00008056"/>
    </source>
</evidence>
<evidence type="ECO:0000259" key="8">
    <source>
        <dbReference type="PROSITE" id="PS51471"/>
    </source>
</evidence>
<name>A0AA88CWA3_FICCA</name>
<dbReference type="EMBL" id="BTGU01000006">
    <property type="protein sequence ID" value="GMN37298.1"/>
    <property type="molecule type" value="Genomic_DNA"/>
</dbReference>
<evidence type="ECO:0000256" key="4">
    <source>
        <dbReference type="ARBA" id="ARBA00023002"/>
    </source>
</evidence>
<dbReference type="Gramene" id="FCD_00003314-RA">
    <property type="protein sequence ID" value="FCD_00003314-RA:cds"/>
    <property type="gene ID" value="FCD_00003314"/>
</dbReference>
<dbReference type="AlphaFoldDB" id="A0AA88CWA3"/>
<evidence type="ECO:0000256" key="5">
    <source>
        <dbReference type="ARBA" id="ARBA00023004"/>
    </source>
</evidence>
<evidence type="ECO:0000256" key="7">
    <source>
        <dbReference type="RuleBase" id="RU003682"/>
    </source>
</evidence>
<dbReference type="InterPro" id="IPR044861">
    <property type="entry name" value="IPNS-like_FE2OG_OXY"/>
</dbReference>
<dbReference type="GO" id="GO:0046872">
    <property type="term" value="F:metal ion binding"/>
    <property type="evidence" value="ECO:0007669"/>
    <property type="project" value="UniProtKB-KW"/>
</dbReference>
<protein>
    <recommendedName>
        <fullName evidence="8">Fe2OG dioxygenase domain-containing protein</fullName>
    </recommendedName>
</protein>